<feature type="transmembrane region" description="Helical" evidence="1">
    <location>
        <begin position="448"/>
        <end position="469"/>
    </location>
</feature>
<name>A0A1T4PKU7_9ACTN</name>
<dbReference type="AlphaFoldDB" id="A0A1T4PKU7"/>
<keyword evidence="1" id="KW-0812">Transmembrane</keyword>
<gene>
    <name evidence="3" type="ORF">SAMN02745673_01855</name>
</gene>
<dbReference type="OrthoDB" id="3171327at2"/>
<dbReference type="Proteomes" id="UP000190637">
    <property type="component" value="Unassembled WGS sequence"/>
</dbReference>
<dbReference type="InterPro" id="IPR001466">
    <property type="entry name" value="Beta-lactam-related"/>
</dbReference>
<feature type="transmembrane region" description="Helical" evidence="1">
    <location>
        <begin position="490"/>
        <end position="513"/>
    </location>
</feature>
<dbReference type="InterPro" id="IPR012338">
    <property type="entry name" value="Beta-lactam/transpept-like"/>
</dbReference>
<dbReference type="EMBL" id="FUWS01000004">
    <property type="protein sequence ID" value="SJZ91866.1"/>
    <property type="molecule type" value="Genomic_DNA"/>
</dbReference>
<organism evidence="3 4">
    <name type="scientific">Marinactinospora thermotolerans DSM 45154</name>
    <dbReference type="NCBI Taxonomy" id="1122192"/>
    <lineage>
        <taxon>Bacteria</taxon>
        <taxon>Bacillati</taxon>
        <taxon>Actinomycetota</taxon>
        <taxon>Actinomycetes</taxon>
        <taxon>Streptosporangiales</taxon>
        <taxon>Nocardiopsidaceae</taxon>
        <taxon>Marinactinospora</taxon>
    </lineage>
</organism>
<dbReference type="Pfam" id="PF00144">
    <property type="entry name" value="Beta-lactamase"/>
    <property type="match status" value="1"/>
</dbReference>
<dbReference type="SUPFAM" id="SSF56601">
    <property type="entry name" value="beta-lactamase/transpeptidase-like"/>
    <property type="match status" value="1"/>
</dbReference>
<proteinExistence type="predicted"/>
<keyword evidence="1" id="KW-1133">Transmembrane helix</keyword>
<evidence type="ECO:0000256" key="1">
    <source>
        <dbReference type="SAM" id="Phobius"/>
    </source>
</evidence>
<evidence type="ECO:0000313" key="3">
    <source>
        <dbReference type="EMBL" id="SJZ91866.1"/>
    </source>
</evidence>
<reference evidence="3 4" key="1">
    <citation type="submission" date="2017-02" db="EMBL/GenBank/DDBJ databases">
        <authorList>
            <person name="Peterson S.W."/>
        </authorList>
    </citation>
    <scope>NUCLEOTIDE SEQUENCE [LARGE SCALE GENOMIC DNA]</scope>
    <source>
        <strain evidence="3 4">DSM 45154</strain>
    </source>
</reference>
<dbReference type="Gene3D" id="3.40.710.10">
    <property type="entry name" value="DD-peptidase/beta-lactamase superfamily"/>
    <property type="match status" value="1"/>
</dbReference>
<evidence type="ECO:0000313" key="4">
    <source>
        <dbReference type="Proteomes" id="UP000190637"/>
    </source>
</evidence>
<dbReference type="PANTHER" id="PTHR46825">
    <property type="entry name" value="D-ALANYL-D-ALANINE-CARBOXYPEPTIDASE/ENDOPEPTIDASE AMPH"/>
    <property type="match status" value="1"/>
</dbReference>
<evidence type="ECO:0000259" key="2">
    <source>
        <dbReference type="Pfam" id="PF00144"/>
    </source>
</evidence>
<keyword evidence="4" id="KW-1185">Reference proteome</keyword>
<feature type="transmembrane region" description="Helical" evidence="1">
    <location>
        <begin position="422"/>
        <end position="442"/>
    </location>
</feature>
<dbReference type="RefSeq" id="WP_159457241.1">
    <property type="nucleotide sequence ID" value="NZ_FUWS01000004.1"/>
</dbReference>
<dbReference type="STRING" id="1122192.SAMN02745673_01855"/>
<dbReference type="InterPro" id="IPR050491">
    <property type="entry name" value="AmpC-like"/>
</dbReference>
<keyword evidence="1" id="KW-0472">Membrane</keyword>
<accession>A0A1T4PKU7</accession>
<protein>
    <submittedName>
        <fullName evidence="3">CubicO group peptidase, beta-lactamase class C family</fullName>
    </submittedName>
</protein>
<dbReference type="PANTHER" id="PTHR46825:SF9">
    <property type="entry name" value="BETA-LACTAMASE-RELATED DOMAIN-CONTAINING PROTEIN"/>
    <property type="match status" value="1"/>
</dbReference>
<sequence>MSPVPGSARPARVLVPLACLAALATALVVFAVLPRTPPATAAHSGDAALAADLRRLLPDDTAVGVSVALTEDGRTREAGLGTRDGAAPVGPDTVFESASMQKLLTATLLADMVESGEVGLSATLGELWPATDFADEAVAGITLEQLATHTSGLPSIPLGSDPGLYAALPEYALGGDAYAWLDDPVATAARITGVSPGEEYGYSNLGYALLGRSLARVAGQDYADLLTERVLDPLGMEHTIVSPSGAPDGAALPYRAPSQPVAVWSNPGYAPVGTGTWTTASDLTAFLAASMGEATALTELTHAPRVEVDDYRAYDGHVGLGWMLWRVDGVEIAWHNGLNSGTRSFVAHTGDGRSVVVLANSTRVPVEQVGFALLGLEVPEFAEDGAVAPLPILVSLVLAVGTPAAVLLRLSWRPRGSRPGRGLDRLGIVSSLLVGTALWLAALRIGEWGVLPVGVCAVGAGLLAAAMVVAAGRWGRAPWARGGRAWARGLLFAVVVVPAGALLGVEVTVFAQLP</sequence>
<feature type="transmembrane region" description="Helical" evidence="1">
    <location>
        <begin position="390"/>
        <end position="410"/>
    </location>
</feature>
<feature type="domain" description="Beta-lactamase-related" evidence="2">
    <location>
        <begin position="61"/>
        <end position="362"/>
    </location>
</feature>